<evidence type="ECO:0000313" key="2">
    <source>
        <dbReference type="Proteomes" id="UP000784294"/>
    </source>
</evidence>
<reference evidence="1" key="1">
    <citation type="submission" date="2018-11" db="EMBL/GenBank/DDBJ databases">
        <authorList>
            <consortium name="Pathogen Informatics"/>
        </authorList>
    </citation>
    <scope>NUCLEOTIDE SEQUENCE</scope>
</reference>
<proteinExistence type="predicted"/>
<name>A0A448XKB0_9PLAT</name>
<keyword evidence="2" id="KW-1185">Reference proteome</keyword>
<protein>
    <submittedName>
        <fullName evidence="1">Uncharacterized protein</fullName>
    </submittedName>
</protein>
<comment type="caution">
    <text evidence="1">The sequence shown here is derived from an EMBL/GenBank/DDBJ whole genome shotgun (WGS) entry which is preliminary data.</text>
</comment>
<dbReference type="EMBL" id="CAAALY010258679">
    <property type="protein sequence ID" value="VEL38695.1"/>
    <property type="molecule type" value="Genomic_DNA"/>
</dbReference>
<evidence type="ECO:0000313" key="1">
    <source>
        <dbReference type="EMBL" id="VEL38695.1"/>
    </source>
</evidence>
<dbReference type="Proteomes" id="UP000784294">
    <property type="component" value="Unassembled WGS sequence"/>
</dbReference>
<sequence>MMAATATVCGLTECFDVMQSAPTRLPQKGLQVGRFSITLSAACPV</sequence>
<accession>A0A448XKB0</accession>
<organism evidence="1 2">
    <name type="scientific">Protopolystoma xenopodis</name>
    <dbReference type="NCBI Taxonomy" id="117903"/>
    <lineage>
        <taxon>Eukaryota</taxon>
        <taxon>Metazoa</taxon>
        <taxon>Spiralia</taxon>
        <taxon>Lophotrochozoa</taxon>
        <taxon>Platyhelminthes</taxon>
        <taxon>Monogenea</taxon>
        <taxon>Polyopisthocotylea</taxon>
        <taxon>Polystomatidea</taxon>
        <taxon>Polystomatidae</taxon>
        <taxon>Protopolystoma</taxon>
    </lineage>
</organism>
<gene>
    <name evidence="1" type="ORF">PXEA_LOCUS32135</name>
</gene>
<dbReference type="AlphaFoldDB" id="A0A448XKB0"/>